<evidence type="ECO:0000313" key="2">
    <source>
        <dbReference type="Proteomes" id="UP000095280"/>
    </source>
</evidence>
<proteinExistence type="predicted"/>
<feature type="signal peptide" evidence="1">
    <location>
        <begin position="1"/>
        <end position="16"/>
    </location>
</feature>
<feature type="chain" id="PRO_5009845739" evidence="1">
    <location>
        <begin position="17"/>
        <end position="93"/>
    </location>
</feature>
<name>A0A1I8HA56_9PLAT</name>
<reference evidence="3 4" key="1">
    <citation type="submission" date="2016-11" db="UniProtKB">
        <authorList>
            <consortium name="WormBaseParasite"/>
        </authorList>
    </citation>
    <scope>IDENTIFICATION</scope>
</reference>
<evidence type="ECO:0000313" key="3">
    <source>
        <dbReference type="WBParaSite" id="maker-uti_cns_0003545-snap-gene-0.9-mRNA-1"/>
    </source>
</evidence>
<evidence type="ECO:0000256" key="1">
    <source>
        <dbReference type="SAM" id="SignalP"/>
    </source>
</evidence>
<dbReference type="WBParaSite" id="maker-uti_cns_0005167-snap-gene-0.8-mRNA-1">
    <property type="protein sequence ID" value="maker-uti_cns_0005167-snap-gene-0.8-mRNA-1"/>
    <property type="gene ID" value="maker-uti_cns_0005167-snap-gene-0.8"/>
</dbReference>
<protein>
    <submittedName>
        <fullName evidence="3 4">Saposin B-type domain-containing protein</fullName>
    </submittedName>
</protein>
<dbReference type="WBParaSite" id="maker-uti_cns_0005866-snap-gene-0.6-mRNA-1">
    <property type="protein sequence ID" value="maker-uti_cns_0005866-snap-gene-0.6-mRNA-1"/>
    <property type="gene ID" value="maker-uti_cns_0005866-snap-gene-0.6"/>
</dbReference>
<evidence type="ECO:0000313" key="4">
    <source>
        <dbReference type="WBParaSite" id="maker-uti_cns_0005167-snap-gene-0.8-mRNA-1"/>
    </source>
</evidence>
<dbReference type="WBParaSite" id="maker-uti_cns_0005992-snap-gene-0.2-mRNA-1">
    <property type="protein sequence ID" value="maker-uti_cns_0005992-snap-gene-0.2-mRNA-1"/>
    <property type="gene ID" value="maker-uti_cns_0005992-snap-gene-0.2"/>
</dbReference>
<dbReference type="WBParaSite" id="maker-uti_cns_0003545-snap-gene-0.9-mRNA-1">
    <property type="protein sequence ID" value="maker-uti_cns_0003545-snap-gene-0.9-mRNA-1"/>
    <property type="gene ID" value="maker-uti_cns_0003545-snap-gene-0.9"/>
</dbReference>
<keyword evidence="2" id="KW-1185">Reference proteome</keyword>
<dbReference type="Proteomes" id="UP000095280">
    <property type="component" value="Unplaced"/>
</dbReference>
<sequence>MKAVIALLCLVAVASAAYTPAQREEVLDDLVHEIVPFLSVDWNCVKNAGISSSMCILKNLISCGVAIKPPLIAVCLVASCGGDAAKLAYCIKL</sequence>
<dbReference type="AlphaFoldDB" id="A0A1I8HA56"/>
<keyword evidence="1" id="KW-0732">Signal</keyword>
<organism evidence="2 4">
    <name type="scientific">Macrostomum lignano</name>
    <dbReference type="NCBI Taxonomy" id="282301"/>
    <lineage>
        <taxon>Eukaryota</taxon>
        <taxon>Metazoa</taxon>
        <taxon>Spiralia</taxon>
        <taxon>Lophotrochozoa</taxon>
        <taxon>Platyhelminthes</taxon>
        <taxon>Rhabditophora</taxon>
        <taxon>Macrostomorpha</taxon>
        <taxon>Macrostomida</taxon>
        <taxon>Macrostomidae</taxon>
        <taxon>Macrostomum</taxon>
    </lineage>
</organism>
<accession>A0A1I8HA56</accession>